<evidence type="ECO:0000313" key="2">
    <source>
        <dbReference type="Proteomes" id="UP001295794"/>
    </source>
</evidence>
<dbReference type="AlphaFoldDB" id="A0AAD2GQD4"/>
<sequence length="91" mass="10442">MDGTDHHHRSHSFIQPFRVLWRELADTENPGALRFPTAPDGLQLRVCSNHLRTRTHARPKVRAVPILFSTAAPDRARRLRSLHGFAQRVSE</sequence>
<dbReference type="Proteomes" id="UP001295794">
    <property type="component" value="Unassembled WGS sequence"/>
</dbReference>
<accession>A0AAD2GQD4</accession>
<gene>
    <name evidence="1" type="ORF">MYCIT1_LOCUS299</name>
</gene>
<dbReference type="EMBL" id="CAVNYO010000003">
    <property type="protein sequence ID" value="CAK5261958.1"/>
    <property type="molecule type" value="Genomic_DNA"/>
</dbReference>
<protein>
    <submittedName>
        <fullName evidence="1">Uncharacterized protein</fullName>
    </submittedName>
</protein>
<proteinExistence type="predicted"/>
<evidence type="ECO:0000313" key="1">
    <source>
        <dbReference type="EMBL" id="CAK5261958.1"/>
    </source>
</evidence>
<name>A0AAD2GQD4_9AGAR</name>
<comment type="caution">
    <text evidence="1">The sequence shown here is derived from an EMBL/GenBank/DDBJ whole genome shotgun (WGS) entry which is preliminary data.</text>
</comment>
<organism evidence="1 2">
    <name type="scientific">Mycena citricolor</name>
    <dbReference type="NCBI Taxonomy" id="2018698"/>
    <lineage>
        <taxon>Eukaryota</taxon>
        <taxon>Fungi</taxon>
        <taxon>Dikarya</taxon>
        <taxon>Basidiomycota</taxon>
        <taxon>Agaricomycotina</taxon>
        <taxon>Agaricomycetes</taxon>
        <taxon>Agaricomycetidae</taxon>
        <taxon>Agaricales</taxon>
        <taxon>Marasmiineae</taxon>
        <taxon>Mycenaceae</taxon>
        <taxon>Mycena</taxon>
    </lineage>
</organism>
<keyword evidence="2" id="KW-1185">Reference proteome</keyword>
<reference evidence="1" key="1">
    <citation type="submission" date="2023-11" db="EMBL/GenBank/DDBJ databases">
        <authorList>
            <person name="De Vega J J."/>
            <person name="De Vega J J."/>
        </authorList>
    </citation>
    <scope>NUCLEOTIDE SEQUENCE</scope>
</reference>